<dbReference type="Proteomes" id="UP001057402">
    <property type="component" value="Chromosome 3"/>
</dbReference>
<dbReference type="EMBL" id="CM042882">
    <property type="protein sequence ID" value="KAI4379097.1"/>
    <property type="molecule type" value="Genomic_DNA"/>
</dbReference>
<evidence type="ECO:0000313" key="2">
    <source>
        <dbReference type="Proteomes" id="UP001057402"/>
    </source>
</evidence>
<comment type="caution">
    <text evidence="1">The sequence shown here is derived from an EMBL/GenBank/DDBJ whole genome shotgun (WGS) entry which is preliminary data.</text>
</comment>
<organism evidence="1 2">
    <name type="scientific">Melastoma candidum</name>
    <dbReference type="NCBI Taxonomy" id="119954"/>
    <lineage>
        <taxon>Eukaryota</taxon>
        <taxon>Viridiplantae</taxon>
        <taxon>Streptophyta</taxon>
        <taxon>Embryophyta</taxon>
        <taxon>Tracheophyta</taxon>
        <taxon>Spermatophyta</taxon>
        <taxon>Magnoliopsida</taxon>
        <taxon>eudicotyledons</taxon>
        <taxon>Gunneridae</taxon>
        <taxon>Pentapetalae</taxon>
        <taxon>rosids</taxon>
        <taxon>malvids</taxon>
        <taxon>Myrtales</taxon>
        <taxon>Melastomataceae</taxon>
        <taxon>Melastomatoideae</taxon>
        <taxon>Melastomateae</taxon>
        <taxon>Melastoma</taxon>
    </lineage>
</organism>
<keyword evidence="2" id="KW-1185">Reference proteome</keyword>
<proteinExistence type="predicted"/>
<reference evidence="2" key="1">
    <citation type="journal article" date="2023" name="Front. Plant Sci.">
        <title>Chromosomal-level genome assembly of Melastoma candidum provides insights into trichome evolution.</title>
        <authorList>
            <person name="Zhong Y."/>
            <person name="Wu W."/>
            <person name="Sun C."/>
            <person name="Zou P."/>
            <person name="Liu Y."/>
            <person name="Dai S."/>
            <person name="Zhou R."/>
        </authorList>
    </citation>
    <scope>NUCLEOTIDE SEQUENCE [LARGE SCALE GENOMIC DNA]</scope>
</reference>
<name>A0ACB9RKX5_9MYRT</name>
<evidence type="ECO:0000313" key="1">
    <source>
        <dbReference type="EMBL" id="KAI4379097.1"/>
    </source>
</evidence>
<protein>
    <submittedName>
        <fullName evidence="1">Uncharacterized protein</fullName>
    </submittedName>
</protein>
<accession>A0ACB9RKX5</accession>
<sequence>MSSSSSSSRCRSLPTNGGSGKYSYLRNSSYQGLALNDVKGMIEEAVLNKLDVDAIIGDSDTIRIADLGCAVGPNTFSSMQSIMELIEKKLDSQAHEFLVFFNDLPTSDFNTLYRFMPSERRYFVAGIPGSFHGRLFPESSIHFFHCATSLHWLSQAPEELSDESSRENWNKGKIHYTSAPRMVVEAYAAQFARDMTKFLEARAKEIVVGGLMVIIMAGIPDGMSHDQLPAGVMYDLISSILLDMTNEGMVTETQVDSFNLPIYAASPKEIEGLVHSNGCFTIETLELTNPAAWLNDGEINMQEWTDHVRAAMEGVFEAHFGSQVVDEIFGRLVGKLKEHSKRIESTYWKKIQLFVILRRI</sequence>
<gene>
    <name evidence="1" type="ORF">MLD38_005435</name>
</gene>